<dbReference type="RefSeq" id="WP_009062038.1">
    <property type="nucleotide sequence ID" value="NZ_LXJS01000057.1"/>
</dbReference>
<evidence type="ECO:0000313" key="2">
    <source>
        <dbReference type="EMBL" id="CAI9084472.1"/>
    </source>
</evidence>
<proteinExistence type="predicted"/>
<dbReference type="EMBL" id="OX458932">
    <property type="protein sequence ID" value="CAI9084472.1"/>
    <property type="molecule type" value="Genomic_DNA"/>
</dbReference>
<protein>
    <submittedName>
        <fullName evidence="2">Uncharacterized protein</fullName>
    </submittedName>
</protein>
<keyword evidence="3" id="KW-1185">Reference proteome</keyword>
<accession>A0ABN8XBB6</accession>
<feature type="region of interest" description="Disordered" evidence="1">
    <location>
        <begin position="71"/>
        <end position="94"/>
    </location>
</feature>
<organism evidence="2 3">
    <name type="scientific">Candidatus Methylacidiphilum fumarolicum</name>
    <dbReference type="NCBI Taxonomy" id="591154"/>
    <lineage>
        <taxon>Bacteria</taxon>
        <taxon>Pseudomonadati</taxon>
        <taxon>Verrucomicrobiota</taxon>
        <taxon>Methylacidiphilae</taxon>
        <taxon>Methylacidiphilales</taxon>
        <taxon>Methylacidiphilaceae</taxon>
        <taxon>Methylacidiphilum (ex Ratnadevi et al. 2023)</taxon>
    </lineage>
</organism>
<sequence length="259" mass="30083">MNMEKSIVGIDPNNPGHAWACCGLAELCGRIEPESLFRFELDEKDSRFVTNGPLDEALRRLLSDETRVQRVAKKNEKRKKEESGENEDESKDDPILLHIPGLEPLRLDWWLKWSEKGELKPFAPMKLWAGQRDGLEIFNGILRECRSQRNENWLKWKGDNPALGVDPSIAWTTRSTGHSIVPHGNKPGIELLASIGLLWSKLSTSYQDWRGRYMLWTRPLPLPSARLAMVRLLEVEGKRYWHEIEWRGSNKNWKYAREE</sequence>
<name>A0ABN8XBB6_9BACT</name>
<evidence type="ECO:0000256" key="1">
    <source>
        <dbReference type="SAM" id="MobiDB-lite"/>
    </source>
</evidence>
<gene>
    <name evidence="2" type="ORF">MFUM_0061</name>
</gene>
<evidence type="ECO:0000313" key="3">
    <source>
        <dbReference type="Proteomes" id="UP001161497"/>
    </source>
</evidence>
<reference evidence="2" key="1">
    <citation type="submission" date="2023-03" db="EMBL/GenBank/DDBJ databases">
        <authorList>
            <person name="Cremers G."/>
            <person name="Picone N."/>
        </authorList>
    </citation>
    <scope>NUCLEOTIDE SEQUENCE</scope>
    <source>
        <strain evidence="2">Sample_alias</strain>
    </source>
</reference>
<dbReference type="Proteomes" id="UP001161497">
    <property type="component" value="Chromosome"/>
</dbReference>